<evidence type="ECO:0000256" key="2">
    <source>
        <dbReference type="ARBA" id="ARBA00022559"/>
    </source>
</evidence>
<evidence type="ECO:0000256" key="3">
    <source>
        <dbReference type="ARBA" id="ARBA00022617"/>
    </source>
</evidence>
<keyword evidence="3" id="KW-0349">Heme</keyword>
<gene>
    <name evidence="9" type="ORF">SCHCODRAFT_50706</name>
</gene>
<comment type="similarity">
    <text evidence="7">Belongs to the chloroperoxidase family.</text>
</comment>
<dbReference type="Gene3D" id="1.10.489.10">
    <property type="entry name" value="Chloroperoxidase-like"/>
    <property type="match status" value="1"/>
</dbReference>
<keyword evidence="2" id="KW-0575">Peroxidase</keyword>
<evidence type="ECO:0000256" key="6">
    <source>
        <dbReference type="ARBA" id="ARBA00023004"/>
    </source>
</evidence>
<dbReference type="AlphaFoldDB" id="D8PX37"/>
<dbReference type="Proteomes" id="UP000007431">
    <property type="component" value="Unassembled WGS sequence"/>
</dbReference>
<dbReference type="VEuPathDB" id="FungiDB:SCHCODRAFT_01084124"/>
<comment type="cofactor">
    <cofactor evidence="1">
        <name>heme b</name>
        <dbReference type="ChEBI" id="CHEBI:60344"/>
    </cofactor>
</comment>
<accession>D8PX37</accession>
<evidence type="ECO:0000259" key="8">
    <source>
        <dbReference type="PROSITE" id="PS51405"/>
    </source>
</evidence>
<keyword evidence="5" id="KW-0560">Oxidoreductase</keyword>
<feature type="non-terminal residue" evidence="9">
    <location>
        <position position="1"/>
    </location>
</feature>
<dbReference type="Pfam" id="PF01328">
    <property type="entry name" value="Peroxidase_2"/>
    <property type="match status" value="1"/>
</dbReference>
<dbReference type="RefSeq" id="XP_003036040.1">
    <property type="nucleotide sequence ID" value="XM_003035994.1"/>
</dbReference>
<dbReference type="GO" id="GO:0046872">
    <property type="term" value="F:metal ion binding"/>
    <property type="evidence" value="ECO:0007669"/>
    <property type="project" value="UniProtKB-KW"/>
</dbReference>
<evidence type="ECO:0000256" key="7">
    <source>
        <dbReference type="ARBA" id="ARBA00025795"/>
    </source>
</evidence>
<protein>
    <recommendedName>
        <fullName evidence="8">Heme haloperoxidase family profile domain-containing protein</fullName>
    </recommendedName>
</protein>
<keyword evidence="4" id="KW-0479">Metal-binding</keyword>
<dbReference type="OMA" id="CARMLDK"/>
<dbReference type="OrthoDB" id="407298at2759"/>
<dbReference type="PANTHER" id="PTHR33577:SF18">
    <property type="entry name" value="HEME HALOPEROXIDASE FAMILY PROFILE DOMAIN-CONTAINING PROTEIN"/>
    <property type="match status" value="1"/>
</dbReference>
<evidence type="ECO:0000256" key="5">
    <source>
        <dbReference type="ARBA" id="ARBA00023002"/>
    </source>
</evidence>
<evidence type="ECO:0000313" key="10">
    <source>
        <dbReference type="Proteomes" id="UP000007431"/>
    </source>
</evidence>
<keyword evidence="10" id="KW-1185">Reference proteome</keyword>
<dbReference type="InterPro" id="IPR036851">
    <property type="entry name" value="Chloroperoxidase-like_sf"/>
</dbReference>
<evidence type="ECO:0000256" key="1">
    <source>
        <dbReference type="ARBA" id="ARBA00001970"/>
    </source>
</evidence>
<name>D8PX37_SCHCM</name>
<dbReference type="KEGG" id="scm:SCHCO_01084124"/>
<sequence length="281" mass="30518">AYILTPNAKPGRLIPAGMSGAGGKWPEFVPPKAGDSRCSCPALNAMANHGILPHDGKNITFSEMGDKIHSTYNFAPSFCYFVPNYAANMLGRSYKKHTFNLADLDLHNGIEHDASLTRECLDSVLAPDQGAPHEPFVRELLDSASGRDARTGERRLTVPDLSKISARRRVQARATNGAYSLAAVHQKFSAANSSTMLRIFGGKLDDLETMLLEERIPDGWESSTKARHGLTILSFQSTVKAVAKGIDEGAAAREMEAEAARVLEGEKMGQMEEGKDVKEMV</sequence>
<dbReference type="HOGENOM" id="CLU_050230_1_0_1"/>
<keyword evidence="6" id="KW-0408">Iron</keyword>
<dbReference type="GO" id="GO:0004601">
    <property type="term" value="F:peroxidase activity"/>
    <property type="evidence" value="ECO:0007669"/>
    <property type="project" value="UniProtKB-KW"/>
</dbReference>
<dbReference type="PROSITE" id="PS51405">
    <property type="entry name" value="HEME_HALOPEROXIDASE"/>
    <property type="match status" value="1"/>
</dbReference>
<evidence type="ECO:0000313" key="9">
    <source>
        <dbReference type="EMBL" id="EFJ01138.1"/>
    </source>
</evidence>
<feature type="domain" description="Heme haloperoxidase family profile" evidence="8">
    <location>
        <begin position="24"/>
        <end position="237"/>
    </location>
</feature>
<evidence type="ECO:0000256" key="4">
    <source>
        <dbReference type="ARBA" id="ARBA00022723"/>
    </source>
</evidence>
<dbReference type="EMBL" id="GL377303">
    <property type="protein sequence ID" value="EFJ01138.1"/>
    <property type="molecule type" value="Genomic_DNA"/>
</dbReference>
<dbReference type="SUPFAM" id="SSF47571">
    <property type="entry name" value="Cloroperoxidase"/>
    <property type="match status" value="1"/>
</dbReference>
<reference evidence="9 10" key="1">
    <citation type="journal article" date="2010" name="Nat. Biotechnol.">
        <title>Genome sequence of the model mushroom Schizophyllum commune.</title>
        <authorList>
            <person name="Ohm R.A."/>
            <person name="de Jong J.F."/>
            <person name="Lugones L.G."/>
            <person name="Aerts A."/>
            <person name="Kothe E."/>
            <person name="Stajich J.E."/>
            <person name="de Vries R.P."/>
            <person name="Record E."/>
            <person name="Levasseur A."/>
            <person name="Baker S.E."/>
            <person name="Bartholomew K.A."/>
            <person name="Coutinho P.M."/>
            <person name="Erdmann S."/>
            <person name="Fowler T.J."/>
            <person name="Gathman A.C."/>
            <person name="Lombard V."/>
            <person name="Henrissat B."/>
            <person name="Knabe N."/>
            <person name="Kuees U."/>
            <person name="Lilly W.W."/>
            <person name="Lindquist E."/>
            <person name="Lucas S."/>
            <person name="Magnuson J.K."/>
            <person name="Piumi F."/>
            <person name="Raudaskoski M."/>
            <person name="Salamov A."/>
            <person name="Schmutz J."/>
            <person name="Schwarze F.W.M.R."/>
            <person name="vanKuyk P.A."/>
            <person name="Horton J.S."/>
            <person name="Grigoriev I.V."/>
            <person name="Woesten H.A.B."/>
        </authorList>
    </citation>
    <scope>NUCLEOTIDE SEQUENCE [LARGE SCALE GENOMIC DNA]</scope>
    <source>
        <strain evidence="10">H4-8 / FGSC 9210</strain>
    </source>
</reference>
<dbReference type="InParanoid" id="D8PX37"/>
<organism evidence="10">
    <name type="scientific">Schizophyllum commune (strain H4-8 / FGSC 9210)</name>
    <name type="common">Split gill fungus</name>
    <dbReference type="NCBI Taxonomy" id="578458"/>
    <lineage>
        <taxon>Eukaryota</taxon>
        <taxon>Fungi</taxon>
        <taxon>Dikarya</taxon>
        <taxon>Basidiomycota</taxon>
        <taxon>Agaricomycotina</taxon>
        <taxon>Agaricomycetes</taxon>
        <taxon>Agaricomycetidae</taxon>
        <taxon>Agaricales</taxon>
        <taxon>Schizophyllaceae</taxon>
        <taxon>Schizophyllum</taxon>
    </lineage>
</organism>
<dbReference type="eggNOG" id="ENOG502QTVQ">
    <property type="taxonomic scope" value="Eukaryota"/>
</dbReference>
<proteinExistence type="inferred from homology"/>
<dbReference type="PANTHER" id="PTHR33577">
    <property type="entry name" value="STERIGMATOCYSTIN BIOSYNTHESIS PEROXIDASE STCC-RELATED"/>
    <property type="match status" value="1"/>
</dbReference>
<dbReference type="InterPro" id="IPR000028">
    <property type="entry name" value="Chloroperoxidase"/>
</dbReference>
<dbReference type="GeneID" id="9595906"/>